<proteinExistence type="predicted"/>
<dbReference type="EMBL" id="JEMA01000904">
    <property type="protein sequence ID" value="KYF64608.1"/>
    <property type="molecule type" value="Genomic_DNA"/>
</dbReference>
<reference evidence="1 2" key="1">
    <citation type="submission" date="2014-02" db="EMBL/GenBank/DDBJ databases">
        <title>The small core and large imbalanced accessory genome model reveals a collaborative survival strategy of Sorangium cellulosum strains in nature.</title>
        <authorList>
            <person name="Han K."/>
            <person name="Peng R."/>
            <person name="Blom J."/>
            <person name="Li Y.-Z."/>
        </authorList>
    </citation>
    <scope>NUCLEOTIDE SEQUENCE [LARGE SCALE GENOMIC DNA]</scope>
    <source>
        <strain evidence="1 2">So0008-312</strain>
    </source>
</reference>
<organism evidence="1 2">
    <name type="scientific">Sorangium cellulosum</name>
    <name type="common">Polyangium cellulosum</name>
    <dbReference type="NCBI Taxonomy" id="56"/>
    <lineage>
        <taxon>Bacteria</taxon>
        <taxon>Pseudomonadati</taxon>
        <taxon>Myxococcota</taxon>
        <taxon>Polyangia</taxon>
        <taxon>Polyangiales</taxon>
        <taxon>Polyangiaceae</taxon>
        <taxon>Sorangium</taxon>
    </lineage>
</organism>
<evidence type="ECO:0000313" key="2">
    <source>
        <dbReference type="Proteomes" id="UP000075260"/>
    </source>
</evidence>
<dbReference type="InterPro" id="IPR019658">
    <property type="entry name" value="DUF2515"/>
</dbReference>
<accession>A0A150QAF3</accession>
<dbReference type="AlphaFoldDB" id="A0A150QAF3"/>
<dbReference type="Pfam" id="PF10720">
    <property type="entry name" value="DUF2515"/>
    <property type="match status" value="1"/>
</dbReference>
<dbReference type="Proteomes" id="UP000075260">
    <property type="component" value="Unassembled WGS sequence"/>
</dbReference>
<name>A0A150QAF3_SORCE</name>
<evidence type="ECO:0000313" key="1">
    <source>
        <dbReference type="EMBL" id="KYF64608.1"/>
    </source>
</evidence>
<comment type="caution">
    <text evidence="1">The sequence shown here is derived from an EMBL/GenBank/DDBJ whole genome shotgun (WGS) entry which is preliminary data.</text>
</comment>
<protein>
    <submittedName>
        <fullName evidence="1">Uncharacterized protein</fullName>
    </submittedName>
</protein>
<sequence length="301" mass="33387">MAGLVQSRPGMAETVCSEAPGRAGVARLTALLAELDERNLDNVTRTESYLELYALTRAHPPDLPWLLMAHLVSRNAGALMTDVAVVLDRGDGVIAPAALRELFLFLERANHLIFFDAWYHVLHHLLGRSADLAPGRCSRFVREAWARHEGARRAGQPHHALERALVRDLVTNEQNFIERRVVHHPRFPIARALVALAEALGQEAPVVLPCTQASIQVGGFAILGRRIRAGMRIFEAMADRATRDAMYDWARRHPHDGSRLPCDAARGVAGRPRLRDAWPAHAVRALWDGIHAPPEPDPGWP</sequence>
<gene>
    <name evidence="1" type="ORF">BE15_38720</name>
</gene>